<evidence type="ECO:0000313" key="5">
    <source>
        <dbReference type="EnsemblMetazoa" id="G3875.9:cds"/>
    </source>
</evidence>
<dbReference type="InterPro" id="IPR011992">
    <property type="entry name" value="EF-hand-dom_pair"/>
</dbReference>
<protein>
    <recommendedName>
        <fullName evidence="4">EF-hand domain-containing protein</fullName>
    </recommendedName>
</protein>
<evidence type="ECO:0000256" key="2">
    <source>
        <dbReference type="ARBA" id="ARBA00022837"/>
    </source>
</evidence>
<evidence type="ECO:0000256" key="1">
    <source>
        <dbReference type="ARBA" id="ARBA00022737"/>
    </source>
</evidence>
<dbReference type="Proteomes" id="UP000005408">
    <property type="component" value="Unassembled WGS sequence"/>
</dbReference>
<sequence>MLRNFRFCTSRTCTRISLDWSDFQCPLIASKSFLRRKTDDFLHLFNGEINDGIMDEIRQTFELFDSDHDGKVSTKEISVIMRSLGMLISDKEMDELVARLDTDGNGTVEFAEFENFMLTSGVLNKIPDEMDENLRDAFKILDKNNDGYIDKEELIFYMTKFGDKMAVKDAEEMIEEADQNGDGRIDYKEYVRHMTGKL</sequence>
<feature type="domain" description="EF-hand" evidence="4">
    <location>
        <begin position="88"/>
        <end position="123"/>
    </location>
</feature>
<feature type="domain" description="EF-hand" evidence="4">
    <location>
        <begin position="165"/>
        <end position="198"/>
    </location>
</feature>
<feature type="domain" description="EF-hand" evidence="4">
    <location>
        <begin position="129"/>
        <end position="164"/>
    </location>
</feature>
<keyword evidence="1" id="KW-0677">Repeat</keyword>
<dbReference type="SUPFAM" id="SSF47473">
    <property type="entry name" value="EF-hand"/>
    <property type="match status" value="1"/>
</dbReference>
<accession>A0A8W8N159</accession>
<dbReference type="FunFam" id="1.10.238.10:FF:000001">
    <property type="entry name" value="Calmodulin 1"/>
    <property type="match status" value="1"/>
</dbReference>
<dbReference type="OrthoDB" id="26525at2759"/>
<feature type="domain" description="EF-hand" evidence="4">
    <location>
        <begin position="52"/>
        <end position="87"/>
    </location>
</feature>
<dbReference type="AlphaFoldDB" id="A0A8W8N159"/>
<keyword evidence="6" id="KW-1185">Reference proteome</keyword>
<proteinExistence type="predicted"/>
<evidence type="ECO:0000256" key="3">
    <source>
        <dbReference type="ARBA" id="ARBA00023179"/>
    </source>
</evidence>
<dbReference type="SMART" id="SM00054">
    <property type="entry name" value="EFh"/>
    <property type="match status" value="4"/>
</dbReference>
<dbReference type="PANTHER" id="PTHR23048">
    <property type="entry name" value="MYOSIN LIGHT CHAIN 1, 3"/>
    <property type="match status" value="1"/>
</dbReference>
<dbReference type="PROSITE" id="PS50222">
    <property type="entry name" value="EF_HAND_2"/>
    <property type="match status" value="4"/>
</dbReference>
<dbReference type="InterPro" id="IPR018247">
    <property type="entry name" value="EF_Hand_1_Ca_BS"/>
</dbReference>
<evidence type="ECO:0000313" key="6">
    <source>
        <dbReference type="Proteomes" id="UP000005408"/>
    </source>
</evidence>
<keyword evidence="3" id="KW-0514">Muscle protein</keyword>
<organism evidence="5 6">
    <name type="scientific">Magallana gigas</name>
    <name type="common">Pacific oyster</name>
    <name type="synonym">Crassostrea gigas</name>
    <dbReference type="NCBI Taxonomy" id="29159"/>
    <lineage>
        <taxon>Eukaryota</taxon>
        <taxon>Metazoa</taxon>
        <taxon>Spiralia</taxon>
        <taxon>Lophotrochozoa</taxon>
        <taxon>Mollusca</taxon>
        <taxon>Bivalvia</taxon>
        <taxon>Autobranchia</taxon>
        <taxon>Pteriomorphia</taxon>
        <taxon>Ostreida</taxon>
        <taxon>Ostreoidea</taxon>
        <taxon>Ostreidae</taxon>
        <taxon>Magallana</taxon>
    </lineage>
</organism>
<dbReference type="InterPro" id="IPR050230">
    <property type="entry name" value="CALM/Myosin/TropC-like"/>
</dbReference>
<dbReference type="Pfam" id="PF13499">
    <property type="entry name" value="EF-hand_7"/>
    <property type="match status" value="2"/>
</dbReference>
<name>A0A8W8N159_MAGGI</name>
<keyword evidence="2" id="KW-0106">Calcium</keyword>
<dbReference type="GO" id="GO:0016460">
    <property type="term" value="C:myosin II complex"/>
    <property type="evidence" value="ECO:0007669"/>
    <property type="project" value="TreeGrafter"/>
</dbReference>
<evidence type="ECO:0000259" key="4">
    <source>
        <dbReference type="PROSITE" id="PS50222"/>
    </source>
</evidence>
<dbReference type="OMA" id="CPLIASK"/>
<dbReference type="PROSITE" id="PS00018">
    <property type="entry name" value="EF_HAND_1"/>
    <property type="match status" value="4"/>
</dbReference>
<dbReference type="EnsemblMetazoa" id="G3875.9">
    <property type="protein sequence ID" value="G3875.9:cds"/>
    <property type="gene ID" value="G3875"/>
</dbReference>
<dbReference type="GO" id="GO:0005509">
    <property type="term" value="F:calcium ion binding"/>
    <property type="evidence" value="ECO:0007669"/>
    <property type="project" value="InterPro"/>
</dbReference>
<dbReference type="CDD" id="cd00051">
    <property type="entry name" value="EFh"/>
    <property type="match status" value="2"/>
</dbReference>
<dbReference type="InterPro" id="IPR002048">
    <property type="entry name" value="EF_hand_dom"/>
</dbReference>
<dbReference type="Gene3D" id="1.10.238.10">
    <property type="entry name" value="EF-hand"/>
    <property type="match status" value="2"/>
</dbReference>
<reference evidence="5" key="1">
    <citation type="submission" date="2022-08" db="UniProtKB">
        <authorList>
            <consortium name="EnsemblMetazoa"/>
        </authorList>
    </citation>
    <scope>IDENTIFICATION</scope>
    <source>
        <strain evidence="5">05x7-T-G4-1.051#20</strain>
    </source>
</reference>
<dbReference type="PANTHER" id="PTHR23048:SF0">
    <property type="entry name" value="CALMODULIN LIKE 3"/>
    <property type="match status" value="1"/>
</dbReference>